<comment type="caution">
    <text evidence="3">The sequence shown here is derived from an EMBL/GenBank/DDBJ whole genome shotgun (WGS) entry which is preliminary data.</text>
</comment>
<dbReference type="EMBL" id="JAKELL010000007">
    <property type="protein sequence ID" value="KAH8997612.1"/>
    <property type="molecule type" value="Genomic_DNA"/>
</dbReference>
<name>A0AAD4LRD5_9AGAM</name>
<dbReference type="InterPro" id="IPR012459">
    <property type="entry name" value="Rrp15"/>
</dbReference>
<evidence type="ECO:0000259" key="2">
    <source>
        <dbReference type="PROSITE" id="PS50897"/>
    </source>
</evidence>
<dbReference type="Pfam" id="PF08513">
    <property type="entry name" value="LisH"/>
    <property type="match status" value="1"/>
</dbReference>
<organism evidence="3 4">
    <name type="scientific">Lactarius akahatsu</name>
    <dbReference type="NCBI Taxonomy" id="416441"/>
    <lineage>
        <taxon>Eukaryota</taxon>
        <taxon>Fungi</taxon>
        <taxon>Dikarya</taxon>
        <taxon>Basidiomycota</taxon>
        <taxon>Agaricomycotina</taxon>
        <taxon>Agaricomycetes</taxon>
        <taxon>Russulales</taxon>
        <taxon>Russulaceae</taxon>
        <taxon>Lactarius</taxon>
    </lineage>
</organism>
<dbReference type="InterPro" id="IPR006595">
    <property type="entry name" value="CTLH_C"/>
</dbReference>
<dbReference type="PROSITE" id="PS50897">
    <property type="entry name" value="CTLH"/>
    <property type="match status" value="1"/>
</dbReference>
<sequence length="417" mass="45997">MTSEASLSDATAESYQSDGQESSDQSPDTEDEIAQSRLVKSKKTLKRKHRATDASNFGATLQSLLKTDTPSGLPLSLKPSVARKRNDEKHELRAKKLLKGEKKSKEEVGRIKDVIGGWGGESERTLRKVAQRGVVKLFNAIQQSQASAAAAEKELKSTRGSGKPTLPAPSLDKKSKTKNKDTLSLDKDNFMEMIRSGGISSSKAIISKDEWDRRLEEVVVSKADLNRLVMDYLVIEGYKSAAEEFSIEAGVQPAVDFASIESRGDIRDALNRGDVQGAITRVNDLNPEILDTNPALYFHLQQQKLIEYIRQGKITEALRFAQEELAPRGEESPEFLAELERTMALLAFESSSMVPPAISDLLSPGQRMKTAGEVNAAILESLSQGREAKLVMLLKLLQWGESLLEERAEFPKVRVGR</sequence>
<feature type="compositionally biased region" description="Polar residues" evidence="1">
    <location>
        <begin position="53"/>
        <end position="70"/>
    </location>
</feature>
<proteinExistence type="predicted"/>
<dbReference type="SMART" id="SM00757">
    <property type="entry name" value="CRA"/>
    <property type="match status" value="1"/>
</dbReference>
<evidence type="ECO:0000256" key="1">
    <source>
        <dbReference type="SAM" id="MobiDB-lite"/>
    </source>
</evidence>
<feature type="domain" description="CTLH" evidence="2">
    <location>
        <begin position="259"/>
        <end position="316"/>
    </location>
</feature>
<feature type="compositionally biased region" description="Polar residues" evidence="1">
    <location>
        <begin position="1"/>
        <end position="26"/>
    </location>
</feature>
<dbReference type="InterPro" id="IPR024964">
    <property type="entry name" value="CTLH/CRA"/>
</dbReference>
<dbReference type="PROSITE" id="PS50896">
    <property type="entry name" value="LISH"/>
    <property type="match status" value="1"/>
</dbReference>
<dbReference type="SMART" id="SM00668">
    <property type="entry name" value="CTLH"/>
    <property type="match status" value="1"/>
</dbReference>
<keyword evidence="4" id="KW-1185">Reference proteome</keyword>
<dbReference type="GO" id="GO:0006364">
    <property type="term" value="P:rRNA processing"/>
    <property type="evidence" value="ECO:0007669"/>
    <property type="project" value="InterPro"/>
</dbReference>
<feature type="region of interest" description="Disordered" evidence="1">
    <location>
        <begin position="150"/>
        <end position="182"/>
    </location>
</feature>
<feature type="compositionally biased region" description="Basic residues" evidence="1">
    <location>
        <begin position="39"/>
        <end position="50"/>
    </location>
</feature>
<evidence type="ECO:0000313" key="3">
    <source>
        <dbReference type="EMBL" id="KAH8997612.1"/>
    </source>
</evidence>
<feature type="region of interest" description="Disordered" evidence="1">
    <location>
        <begin position="1"/>
        <end position="106"/>
    </location>
</feature>
<protein>
    <submittedName>
        <fullName evidence="3">CTLH/CRA C-terminal to lish motif domain-containing protein</fullName>
    </submittedName>
</protein>
<dbReference type="PANTHER" id="PTHR12864">
    <property type="entry name" value="RAN BINDING PROTEIN 9-RELATED"/>
    <property type="match status" value="1"/>
</dbReference>
<evidence type="ECO:0000313" key="4">
    <source>
        <dbReference type="Proteomes" id="UP001201163"/>
    </source>
</evidence>
<dbReference type="InterPro" id="IPR050618">
    <property type="entry name" value="Ubq-SigPath_Reg"/>
</dbReference>
<gene>
    <name evidence="3" type="ORF">EDB92DRAFT_1792905</name>
</gene>
<accession>A0AAD4LRD5</accession>
<dbReference type="Pfam" id="PF07890">
    <property type="entry name" value="Rrp15p"/>
    <property type="match status" value="1"/>
</dbReference>
<dbReference type="InterPro" id="IPR013144">
    <property type="entry name" value="CRA_dom"/>
</dbReference>
<dbReference type="AlphaFoldDB" id="A0AAD4LRD5"/>
<dbReference type="Pfam" id="PF10607">
    <property type="entry name" value="CTLH"/>
    <property type="match status" value="1"/>
</dbReference>
<reference evidence="3" key="1">
    <citation type="submission" date="2022-01" db="EMBL/GenBank/DDBJ databases">
        <title>Comparative genomics reveals a dynamic genome evolution in the ectomycorrhizal milk-cap (Lactarius) mushrooms.</title>
        <authorList>
            <consortium name="DOE Joint Genome Institute"/>
            <person name="Lebreton A."/>
            <person name="Tang N."/>
            <person name="Kuo A."/>
            <person name="LaButti K."/>
            <person name="Drula E."/>
            <person name="Barry K."/>
            <person name="Clum A."/>
            <person name="Lipzen A."/>
            <person name="Mousain D."/>
            <person name="Ng V."/>
            <person name="Wang R."/>
            <person name="Wang X."/>
            <person name="Dai Y."/>
            <person name="Henrissat B."/>
            <person name="Grigoriev I.V."/>
            <person name="Guerin-Laguette A."/>
            <person name="Yu F."/>
            <person name="Martin F.M."/>
        </authorList>
    </citation>
    <scope>NUCLEOTIDE SEQUENCE</scope>
    <source>
        <strain evidence="3">QP</strain>
    </source>
</reference>
<dbReference type="SMART" id="SM00667">
    <property type="entry name" value="LisH"/>
    <property type="match status" value="1"/>
</dbReference>
<dbReference type="InterPro" id="IPR006594">
    <property type="entry name" value="LisH"/>
</dbReference>
<dbReference type="Proteomes" id="UP001201163">
    <property type="component" value="Unassembled WGS sequence"/>
</dbReference>
<feature type="compositionally biased region" description="Basic and acidic residues" evidence="1">
    <location>
        <begin position="171"/>
        <end position="182"/>
    </location>
</feature>